<dbReference type="EMBL" id="JAKKPZ010000005">
    <property type="protein sequence ID" value="KAI1720686.1"/>
    <property type="molecule type" value="Genomic_DNA"/>
</dbReference>
<comment type="caution">
    <text evidence="1">The sequence shown here is derived from an EMBL/GenBank/DDBJ whole genome shotgun (WGS) entry which is preliminary data.</text>
</comment>
<keyword evidence="2" id="KW-1185">Reference proteome</keyword>
<reference evidence="1" key="1">
    <citation type="submission" date="2022-01" db="EMBL/GenBank/DDBJ databases">
        <title>Genome Sequence Resource for Two Populations of Ditylenchus destructor, the Migratory Endoparasitic Phytonematode.</title>
        <authorList>
            <person name="Zhang H."/>
            <person name="Lin R."/>
            <person name="Xie B."/>
        </authorList>
    </citation>
    <scope>NUCLEOTIDE SEQUENCE</scope>
    <source>
        <strain evidence="1">BazhouSP</strain>
    </source>
</reference>
<evidence type="ECO:0000313" key="2">
    <source>
        <dbReference type="Proteomes" id="UP001201812"/>
    </source>
</evidence>
<proteinExistence type="predicted"/>
<accession>A0AAD4RAF8</accession>
<evidence type="ECO:0000313" key="1">
    <source>
        <dbReference type="EMBL" id="KAI1720686.1"/>
    </source>
</evidence>
<gene>
    <name evidence="1" type="ORF">DdX_04929</name>
</gene>
<name>A0AAD4RAF8_9BILA</name>
<dbReference type="Proteomes" id="UP001201812">
    <property type="component" value="Unassembled WGS sequence"/>
</dbReference>
<organism evidence="1 2">
    <name type="scientific">Ditylenchus destructor</name>
    <dbReference type="NCBI Taxonomy" id="166010"/>
    <lineage>
        <taxon>Eukaryota</taxon>
        <taxon>Metazoa</taxon>
        <taxon>Ecdysozoa</taxon>
        <taxon>Nematoda</taxon>
        <taxon>Chromadorea</taxon>
        <taxon>Rhabditida</taxon>
        <taxon>Tylenchina</taxon>
        <taxon>Tylenchomorpha</taxon>
        <taxon>Sphaerularioidea</taxon>
        <taxon>Anguinidae</taxon>
        <taxon>Anguininae</taxon>
        <taxon>Ditylenchus</taxon>
    </lineage>
</organism>
<protein>
    <submittedName>
        <fullName evidence="1">Uncharacterized protein</fullName>
    </submittedName>
</protein>
<sequence length="66" mass="7547">MVICCGTGHRDRVGLRKKVLFVNVIENYEERAVKRKTDGSKQALSKNQSTLGMSNHGQFHVLRYKI</sequence>
<dbReference type="AlphaFoldDB" id="A0AAD4RAF8"/>